<dbReference type="Proteomes" id="UP000299102">
    <property type="component" value="Unassembled WGS sequence"/>
</dbReference>
<keyword evidence="2" id="KW-1185">Reference proteome</keyword>
<name>A0A4C1VNT5_EUMVA</name>
<protein>
    <submittedName>
        <fullName evidence="1">Uncharacterized protein</fullName>
    </submittedName>
</protein>
<gene>
    <name evidence="1" type="ORF">EVAR_33645_1</name>
</gene>
<accession>A0A4C1VNT5</accession>
<dbReference type="AlphaFoldDB" id="A0A4C1VNT5"/>
<sequence>MDQSEALDARQRDAYEIYYGATLEKLSSPSTLIEKRARAYNISKKKKTGNERFLTGGKSRKRSKLVTSALASALKRKDKGASTILPITSERGARASFYFSSRRFANLLLVYLAPFVEF</sequence>
<proteinExistence type="predicted"/>
<organism evidence="1 2">
    <name type="scientific">Eumeta variegata</name>
    <name type="common">Bagworm moth</name>
    <name type="synonym">Eumeta japonica</name>
    <dbReference type="NCBI Taxonomy" id="151549"/>
    <lineage>
        <taxon>Eukaryota</taxon>
        <taxon>Metazoa</taxon>
        <taxon>Ecdysozoa</taxon>
        <taxon>Arthropoda</taxon>
        <taxon>Hexapoda</taxon>
        <taxon>Insecta</taxon>
        <taxon>Pterygota</taxon>
        <taxon>Neoptera</taxon>
        <taxon>Endopterygota</taxon>
        <taxon>Lepidoptera</taxon>
        <taxon>Glossata</taxon>
        <taxon>Ditrysia</taxon>
        <taxon>Tineoidea</taxon>
        <taxon>Psychidae</taxon>
        <taxon>Oiketicinae</taxon>
        <taxon>Eumeta</taxon>
    </lineage>
</organism>
<evidence type="ECO:0000313" key="1">
    <source>
        <dbReference type="EMBL" id="GBP40072.1"/>
    </source>
</evidence>
<comment type="caution">
    <text evidence="1">The sequence shown here is derived from an EMBL/GenBank/DDBJ whole genome shotgun (WGS) entry which is preliminary data.</text>
</comment>
<evidence type="ECO:0000313" key="2">
    <source>
        <dbReference type="Proteomes" id="UP000299102"/>
    </source>
</evidence>
<reference evidence="1 2" key="1">
    <citation type="journal article" date="2019" name="Commun. Biol.">
        <title>The bagworm genome reveals a unique fibroin gene that provides high tensile strength.</title>
        <authorList>
            <person name="Kono N."/>
            <person name="Nakamura H."/>
            <person name="Ohtoshi R."/>
            <person name="Tomita M."/>
            <person name="Numata K."/>
            <person name="Arakawa K."/>
        </authorList>
    </citation>
    <scope>NUCLEOTIDE SEQUENCE [LARGE SCALE GENOMIC DNA]</scope>
</reference>
<dbReference type="EMBL" id="BGZK01000376">
    <property type="protein sequence ID" value="GBP40072.1"/>
    <property type="molecule type" value="Genomic_DNA"/>
</dbReference>